<dbReference type="InterPro" id="IPR050695">
    <property type="entry name" value="N-acetylmuramoyl_amidase_3"/>
</dbReference>
<dbReference type="RefSeq" id="WP_311366083.1">
    <property type="nucleotide sequence ID" value="NZ_JAVRIC010000024.1"/>
</dbReference>
<evidence type="ECO:0000256" key="3">
    <source>
        <dbReference type="ARBA" id="ARBA00022801"/>
    </source>
</evidence>
<dbReference type="SMART" id="SM00646">
    <property type="entry name" value="Ami_3"/>
    <property type="match status" value="1"/>
</dbReference>
<feature type="chain" id="PRO_5045607317" description="N-acetylmuramoyl-L-alanine amidase" evidence="4">
    <location>
        <begin position="18"/>
        <end position="468"/>
    </location>
</feature>
<dbReference type="GO" id="GO:0008745">
    <property type="term" value="F:N-acetylmuramoyl-L-alanine amidase activity"/>
    <property type="evidence" value="ECO:0007669"/>
    <property type="project" value="UniProtKB-EC"/>
</dbReference>
<protein>
    <recommendedName>
        <fullName evidence="2">N-acetylmuramoyl-L-alanine amidase</fullName>
        <ecNumber evidence="2">3.5.1.28</ecNumber>
    </recommendedName>
</protein>
<name>A0ABU2WLC8_9GAMM</name>
<evidence type="ECO:0000256" key="4">
    <source>
        <dbReference type="SAM" id="SignalP"/>
    </source>
</evidence>
<feature type="signal peptide" evidence="4">
    <location>
        <begin position="1"/>
        <end position="17"/>
    </location>
</feature>
<dbReference type="Pfam" id="PF11741">
    <property type="entry name" value="AMIN"/>
    <property type="match status" value="1"/>
</dbReference>
<keyword evidence="7" id="KW-1185">Reference proteome</keyword>
<dbReference type="Pfam" id="PF01520">
    <property type="entry name" value="Amidase_3"/>
    <property type="match status" value="1"/>
</dbReference>
<organism evidence="6 7">
    <name type="scientific">Banduia mediterranea</name>
    <dbReference type="NCBI Taxonomy" id="3075609"/>
    <lineage>
        <taxon>Bacteria</taxon>
        <taxon>Pseudomonadati</taxon>
        <taxon>Pseudomonadota</taxon>
        <taxon>Gammaproteobacteria</taxon>
        <taxon>Nevskiales</taxon>
        <taxon>Algiphilaceae</taxon>
        <taxon>Banduia</taxon>
    </lineage>
</organism>
<dbReference type="SUPFAM" id="SSF53187">
    <property type="entry name" value="Zn-dependent exopeptidases"/>
    <property type="match status" value="1"/>
</dbReference>
<evidence type="ECO:0000313" key="6">
    <source>
        <dbReference type="EMBL" id="MDT0498671.1"/>
    </source>
</evidence>
<sequence length="468" mass="50089">MRCLSLLFLLLPLAVGAKELRDVRVWAGPETTRVVFDLSAPTDHKVFSLVAPERVVIDLDGVERSSRLAASLEGSGLVQRIRTGRRPDGALRVVLDLSEAVRPKSFDLTPNGDYGYRLVVDLGEQGTLNLPEGRDSTTIAAAAPEQQPAPESAPPVPQIKVPAAQAPLPAAKPRSTLYEKPIVIAIDAGHGGKDSGARGSHGVLEKDVALSMARRLAKLVNAQPGYQAVLTRDSDTLIALRERMNIARDAQADLFVSIHANAYKDSRVNGSAVYALSHRGATSEQARWLANKENAADLIGGVELSGKDDTLAAVLFDISQTSAIEASIDVGGRILESLGSINKLQRTSVQQAGFVVLKSPDIPSVLVETAFITNPKEEKLLNDSGYQATLAKAIFKGVQSYFQNYRPLRYVSAPANSASSNNHTVRSGDTLSEVAQLHQVSLNDLRSANGLNGDRLKVGEVLQIPVAH</sequence>
<dbReference type="CDD" id="cd02696">
    <property type="entry name" value="MurNAc-LAA"/>
    <property type="match status" value="1"/>
</dbReference>
<evidence type="ECO:0000313" key="7">
    <source>
        <dbReference type="Proteomes" id="UP001254608"/>
    </source>
</evidence>
<dbReference type="EC" id="3.5.1.28" evidence="2"/>
<dbReference type="Gene3D" id="3.40.630.40">
    <property type="entry name" value="Zn-dependent exopeptidases"/>
    <property type="match status" value="1"/>
</dbReference>
<dbReference type="InterPro" id="IPR036779">
    <property type="entry name" value="LysM_dom_sf"/>
</dbReference>
<dbReference type="Proteomes" id="UP001254608">
    <property type="component" value="Unassembled WGS sequence"/>
</dbReference>
<dbReference type="InterPro" id="IPR021731">
    <property type="entry name" value="AMIN_dom"/>
</dbReference>
<evidence type="ECO:0000256" key="2">
    <source>
        <dbReference type="ARBA" id="ARBA00011901"/>
    </source>
</evidence>
<dbReference type="InterPro" id="IPR002508">
    <property type="entry name" value="MurNAc-LAA_cat"/>
</dbReference>
<keyword evidence="3 6" id="KW-0378">Hydrolase</keyword>
<evidence type="ECO:0000256" key="1">
    <source>
        <dbReference type="ARBA" id="ARBA00001561"/>
    </source>
</evidence>
<gene>
    <name evidence="6" type="ORF">RM530_15080</name>
</gene>
<dbReference type="CDD" id="cd00118">
    <property type="entry name" value="LysM"/>
    <property type="match status" value="1"/>
</dbReference>
<dbReference type="PANTHER" id="PTHR30404">
    <property type="entry name" value="N-ACETYLMURAMOYL-L-ALANINE AMIDASE"/>
    <property type="match status" value="1"/>
</dbReference>
<comment type="catalytic activity">
    <reaction evidence="1">
        <text>Hydrolyzes the link between N-acetylmuramoyl residues and L-amino acid residues in certain cell-wall glycopeptides.</text>
        <dbReference type="EC" id="3.5.1.28"/>
    </reaction>
</comment>
<reference evidence="6 7" key="1">
    <citation type="submission" date="2023-09" db="EMBL/GenBank/DDBJ databases">
        <authorList>
            <person name="Rey-Velasco X."/>
        </authorList>
    </citation>
    <scope>NUCLEOTIDE SEQUENCE [LARGE SCALE GENOMIC DNA]</scope>
    <source>
        <strain evidence="6 7">W345</strain>
    </source>
</reference>
<accession>A0ABU2WLC8</accession>
<dbReference type="Gene3D" id="3.10.350.10">
    <property type="entry name" value="LysM domain"/>
    <property type="match status" value="1"/>
</dbReference>
<dbReference type="PANTHER" id="PTHR30404:SF0">
    <property type="entry name" value="N-ACETYLMURAMOYL-L-ALANINE AMIDASE AMIC"/>
    <property type="match status" value="1"/>
</dbReference>
<evidence type="ECO:0000259" key="5">
    <source>
        <dbReference type="PROSITE" id="PS51782"/>
    </source>
</evidence>
<keyword evidence="4" id="KW-0732">Signal</keyword>
<dbReference type="SMART" id="SM00257">
    <property type="entry name" value="LysM"/>
    <property type="match status" value="1"/>
</dbReference>
<dbReference type="InterPro" id="IPR018392">
    <property type="entry name" value="LysM"/>
</dbReference>
<comment type="caution">
    <text evidence="6">The sequence shown here is derived from an EMBL/GenBank/DDBJ whole genome shotgun (WGS) entry which is preliminary data.</text>
</comment>
<dbReference type="PROSITE" id="PS51782">
    <property type="entry name" value="LYSM"/>
    <property type="match status" value="1"/>
</dbReference>
<dbReference type="EMBL" id="JAVRIC010000024">
    <property type="protein sequence ID" value="MDT0498671.1"/>
    <property type="molecule type" value="Genomic_DNA"/>
</dbReference>
<dbReference type="Gene3D" id="2.60.40.3500">
    <property type="match status" value="1"/>
</dbReference>
<dbReference type="Pfam" id="PF01476">
    <property type="entry name" value="LysM"/>
    <property type="match status" value="1"/>
</dbReference>
<dbReference type="SUPFAM" id="SSF54106">
    <property type="entry name" value="LysM domain"/>
    <property type="match status" value="1"/>
</dbReference>
<feature type="domain" description="LysM" evidence="5">
    <location>
        <begin position="421"/>
        <end position="464"/>
    </location>
</feature>
<proteinExistence type="predicted"/>